<proteinExistence type="predicted"/>
<evidence type="ECO:0000313" key="1">
    <source>
        <dbReference type="EMBL" id="QHT98225.1"/>
    </source>
</evidence>
<reference evidence="1" key="1">
    <citation type="journal article" date="2020" name="Nature">
        <title>Giant virus diversity and host interactions through global metagenomics.</title>
        <authorList>
            <person name="Schulz F."/>
            <person name="Roux S."/>
            <person name="Paez-Espino D."/>
            <person name="Jungbluth S."/>
            <person name="Walsh D.A."/>
            <person name="Denef V.J."/>
            <person name="McMahon K.D."/>
            <person name="Konstantinidis K.T."/>
            <person name="Eloe-Fadrosh E.A."/>
            <person name="Kyrpides N.C."/>
            <person name="Woyke T."/>
        </authorList>
    </citation>
    <scope>NUCLEOTIDE SEQUENCE</scope>
    <source>
        <strain evidence="1">GVMAG-M-3300025626-8</strain>
    </source>
</reference>
<dbReference type="EMBL" id="MN740290">
    <property type="protein sequence ID" value="QHT98225.1"/>
    <property type="molecule type" value="Genomic_DNA"/>
</dbReference>
<protein>
    <submittedName>
        <fullName evidence="1">Uncharacterized protein</fullName>
    </submittedName>
</protein>
<accession>A0A6C0J0M6</accession>
<dbReference type="AlphaFoldDB" id="A0A6C0J0M6"/>
<organism evidence="1">
    <name type="scientific">viral metagenome</name>
    <dbReference type="NCBI Taxonomy" id="1070528"/>
    <lineage>
        <taxon>unclassified sequences</taxon>
        <taxon>metagenomes</taxon>
        <taxon>organismal metagenomes</taxon>
    </lineage>
</organism>
<sequence>MKIQARLGKNKKRTDVIVSPHKGMRQTGLALYPQKAQGIESILNKTKDGNINVKVYLLNTILLEKSSSNFDISPFSHKKAREVLRHFPFSVETFIDLEDLFLSEVKRLLCDFIKTGKCTGSMKKMIDTSIKLQIFGDMSHHKTFFNKVLSCKSIPKLRCQ</sequence>
<name>A0A6C0J0M6_9ZZZZ</name>